<dbReference type="InterPro" id="IPR000276">
    <property type="entry name" value="GPCR_Rhodpsn"/>
</dbReference>
<dbReference type="Gene3D" id="1.20.1070.10">
    <property type="entry name" value="Rhodopsin 7-helix transmembrane proteins"/>
    <property type="match status" value="1"/>
</dbReference>
<feature type="transmembrane region" description="Helical" evidence="5">
    <location>
        <begin position="287"/>
        <end position="311"/>
    </location>
</feature>
<feature type="transmembrane region" description="Helical" evidence="5">
    <location>
        <begin position="323"/>
        <end position="348"/>
    </location>
</feature>
<dbReference type="InterPro" id="IPR052954">
    <property type="entry name" value="GPCR-Ligand_Int"/>
</dbReference>
<dbReference type="GO" id="GO:0008528">
    <property type="term" value="F:G protein-coupled peptide receptor activity"/>
    <property type="evidence" value="ECO:0007669"/>
    <property type="project" value="InterPro"/>
</dbReference>
<reference evidence="7 8" key="1">
    <citation type="journal article" date="2021" name="Elife">
        <title>Chloroplast acquisition without the gene transfer in kleptoplastic sea slugs, Plakobranchus ocellatus.</title>
        <authorList>
            <person name="Maeda T."/>
            <person name="Takahashi S."/>
            <person name="Yoshida T."/>
            <person name="Shimamura S."/>
            <person name="Takaki Y."/>
            <person name="Nagai Y."/>
            <person name="Toyoda A."/>
            <person name="Suzuki Y."/>
            <person name="Arimoto A."/>
            <person name="Ishii H."/>
            <person name="Satoh N."/>
            <person name="Nishiyama T."/>
            <person name="Hasebe M."/>
            <person name="Maruyama T."/>
            <person name="Minagawa J."/>
            <person name="Obokata J."/>
            <person name="Shigenobu S."/>
        </authorList>
    </citation>
    <scope>NUCLEOTIDE SEQUENCE [LARGE SCALE GENOMIC DNA]</scope>
</reference>
<feature type="domain" description="G-protein coupled receptors family 1 profile" evidence="6">
    <location>
        <begin position="62"/>
        <end position="346"/>
    </location>
</feature>
<comment type="caution">
    <text evidence="7">The sequence shown here is derived from an EMBL/GenBank/DDBJ whole genome shotgun (WGS) entry which is preliminary data.</text>
</comment>
<evidence type="ECO:0000313" key="8">
    <source>
        <dbReference type="Proteomes" id="UP000735302"/>
    </source>
</evidence>
<accession>A0AAV3ZCK6</accession>
<evidence type="ECO:0000313" key="7">
    <source>
        <dbReference type="EMBL" id="GFN92152.1"/>
    </source>
</evidence>
<evidence type="ECO:0000256" key="5">
    <source>
        <dbReference type="SAM" id="Phobius"/>
    </source>
</evidence>
<keyword evidence="4 5" id="KW-0472">Membrane</keyword>
<evidence type="ECO:0000256" key="2">
    <source>
        <dbReference type="ARBA" id="ARBA00022692"/>
    </source>
</evidence>
<evidence type="ECO:0000256" key="3">
    <source>
        <dbReference type="ARBA" id="ARBA00022989"/>
    </source>
</evidence>
<dbReference type="PANTHER" id="PTHR46641">
    <property type="entry name" value="FMRFAMIDE RECEPTOR-RELATED"/>
    <property type="match status" value="1"/>
</dbReference>
<gene>
    <name evidence="7" type="ORF">PoB_001865800</name>
</gene>
<evidence type="ECO:0000256" key="4">
    <source>
        <dbReference type="ARBA" id="ARBA00023136"/>
    </source>
</evidence>
<dbReference type="EMBL" id="BLXT01002217">
    <property type="protein sequence ID" value="GFN92152.1"/>
    <property type="molecule type" value="Genomic_DNA"/>
</dbReference>
<dbReference type="InterPro" id="IPR019427">
    <property type="entry name" value="7TM_GPCR_serpentine_rcpt_Srw"/>
</dbReference>
<proteinExistence type="predicted"/>
<dbReference type="SUPFAM" id="SSF81321">
    <property type="entry name" value="Family A G protein-coupled receptor-like"/>
    <property type="match status" value="1"/>
</dbReference>
<keyword evidence="2 5" id="KW-0812">Transmembrane</keyword>
<dbReference type="Pfam" id="PF10324">
    <property type="entry name" value="7TM_GPCR_Srw"/>
    <property type="match status" value="1"/>
</dbReference>
<name>A0AAV3ZCK6_9GAST</name>
<feature type="transmembrane region" description="Helical" evidence="5">
    <location>
        <begin position="166"/>
        <end position="184"/>
    </location>
</feature>
<keyword evidence="8" id="KW-1185">Reference proteome</keyword>
<comment type="subcellular location">
    <subcellularLocation>
        <location evidence="1">Membrane</location>
    </subcellularLocation>
</comment>
<dbReference type="AlphaFoldDB" id="A0AAV3ZCK6"/>
<feature type="transmembrane region" description="Helical" evidence="5">
    <location>
        <begin position="83"/>
        <end position="108"/>
    </location>
</feature>
<evidence type="ECO:0000259" key="6">
    <source>
        <dbReference type="PROSITE" id="PS50262"/>
    </source>
</evidence>
<dbReference type="PRINTS" id="PR00237">
    <property type="entry name" value="GPCRRHODOPSN"/>
</dbReference>
<dbReference type="InterPro" id="IPR017452">
    <property type="entry name" value="GPCR_Rhodpsn_7TM"/>
</dbReference>
<organism evidence="7 8">
    <name type="scientific">Plakobranchus ocellatus</name>
    <dbReference type="NCBI Taxonomy" id="259542"/>
    <lineage>
        <taxon>Eukaryota</taxon>
        <taxon>Metazoa</taxon>
        <taxon>Spiralia</taxon>
        <taxon>Lophotrochozoa</taxon>
        <taxon>Mollusca</taxon>
        <taxon>Gastropoda</taxon>
        <taxon>Heterobranchia</taxon>
        <taxon>Euthyneura</taxon>
        <taxon>Panpulmonata</taxon>
        <taxon>Sacoglossa</taxon>
        <taxon>Placobranchoidea</taxon>
        <taxon>Plakobranchidae</taxon>
        <taxon>Plakobranchus</taxon>
    </lineage>
</organism>
<protein>
    <submittedName>
        <fullName evidence="7">Chemosensory receptor a</fullName>
    </submittedName>
</protein>
<sequence>MLGTSIATMIPEISNDTNISGCSNRLDFLIKDPFDIEMKHLDQILIYPIVVIFLFSILGLGTNILNIIVFLRMGLQETTTISMLALAVSDFFCCLLSLWTYLCFLPAFRDSANLPFRPIEVSLETGSSFRPYLTRTGALITAYISLERCLCVMIPMKVKNIITISVTRISIIIIYAITLLPYIAHQFQITLGWKFYPHLNKTLLGAVQLENPIATAFIQVNSYLCGFVYLFLADIIILVCTIFLVITLIRNSKWRDSITNQVRTPSDTPGDKKPGGTQKENRLIKMVVIIALLFTVCHTPGMAVIYFTATVPDVAQEWRYKPLYVLLNCILFAFEAVNNSLNFFIYYLMATKFRHVFHELICLKQNQQQQQ</sequence>
<dbReference type="PANTHER" id="PTHR46641:SF2">
    <property type="entry name" value="FMRFAMIDE RECEPTOR"/>
    <property type="match status" value="1"/>
</dbReference>
<dbReference type="PROSITE" id="PS50262">
    <property type="entry name" value="G_PROTEIN_RECEP_F1_2"/>
    <property type="match status" value="1"/>
</dbReference>
<feature type="transmembrane region" description="Helical" evidence="5">
    <location>
        <begin position="227"/>
        <end position="249"/>
    </location>
</feature>
<keyword evidence="3 5" id="KW-1133">Transmembrane helix</keyword>
<feature type="transmembrane region" description="Helical" evidence="5">
    <location>
        <begin position="44"/>
        <end position="71"/>
    </location>
</feature>
<keyword evidence="7" id="KW-0675">Receptor</keyword>
<dbReference type="Proteomes" id="UP000735302">
    <property type="component" value="Unassembled WGS sequence"/>
</dbReference>
<dbReference type="GO" id="GO:0016020">
    <property type="term" value="C:membrane"/>
    <property type="evidence" value="ECO:0007669"/>
    <property type="project" value="UniProtKB-SubCell"/>
</dbReference>
<evidence type="ECO:0000256" key="1">
    <source>
        <dbReference type="ARBA" id="ARBA00004370"/>
    </source>
</evidence>